<dbReference type="Gene3D" id="2.40.50.90">
    <property type="match status" value="1"/>
</dbReference>
<dbReference type="Pfam" id="PF00270">
    <property type="entry name" value="DEAD"/>
    <property type="match status" value="1"/>
</dbReference>
<dbReference type="PROSITE" id="PS51192">
    <property type="entry name" value="HELICASE_ATP_BIND_1"/>
    <property type="match status" value="1"/>
</dbReference>
<dbReference type="Gene3D" id="1.20.120.1080">
    <property type="match status" value="1"/>
</dbReference>
<dbReference type="SUPFAM" id="SSF63748">
    <property type="entry name" value="Tudor/PWWP/MBT"/>
    <property type="match status" value="1"/>
</dbReference>
<evidence type="ECO:0000313" key="8">
    <source>
        <dbReference type="Proteomes" id="UP000318571"/>
    </source>
</evidence>
<dbReference type="AlphaFoldDB" id="A0A553NNM2"/>
<dbReference type="PANTHER" id="PTHR18934:SF113">
    <property type="entry name" value="ATP-DEPENDENT RNA HELICASE TDRD9"/>
    <property type="match status" value="1"/>
</dbReference>
<dbReference type="SUPFAM" id="SSF52540">
    <property type="entry name" value="P-loop containing nucleoside triphosphate hydrolases"/>
    <property type="match status" value="1"/>
</dbReference>
<comment type="caution">
    <text evidence="7">The sequence shown here is derived from an EMBL/GenBank/DDBJ whole genome shotgun (WGS) entry which is preliminary data.</text>
</comment>
<dbReference type="SMART" id="SM00487">
    <property type="entry name" value="DEXDc"/>
    <property type="match status" value="1"/>
</dbReference>
<dbReference type="PANTHER" id="PTHR18934">
    <property type="entry name" value="ATP-DEPENDENT RNA HELICASE"/>
    <property type="match status" value="1"/>
</dbReference>
<evidence type="ECO:0000256" key="3">
    <source>
        <dbReference type="ARBA" id="ARBA00022741"/>
    </source>
</evidence>
<dbReference type="Gene3D" id="2.30.30.140">
    <property type="match status" value="1"/>
</dbReference>
<keyword evidence="2" id="KW-0963">Cytoplasm</keyword>
<dbReference type="InterPro" id="IPR035437">
    <property type="entry name" value="SNase_OB-fold_sf"/>
</dbReference>
<dbReference type="GO" id="GO:0004386">
    <property type="term" value="F:helicase activity"/>
    <property type="evidence" value="ECO:0007669"/>
    <property type="project" value="TreeGrafter"/>
</dbReference>
<accession>A0A553NNM2</accession>
<dbReference type="SMART" id="SM00490">
    <property type="entry name" value="HELICc"/>
    <property type="match status" value="1"/>
</dbReference>
<feature type="domain" description="Helicase C-terminal" evidence="6">
    <location>
        <begin position="389"/>
        <end position="571"/>
    </location>
</feature>
<dbReference type="GO" id="GO:0003723">
    <property type="term" value="F:RNA binding"/>
    <property type="evidence" value="ECO:0007669"/>
    <property type="project" value="TreeGrafter"/>
</dbReference>
<dbReference type="SMART" id="SM00847">
    <property type="entry name" value="HA2"/>
    <property type="match status" value="1"/>
</dbReference>
<dbReference type="EMBL" id="VCGU01000011">
    <property type="protein sequence ID" value="TRY66980.1"/>
    <property type="molecule type" value="Genomic_DNA"/>
</dbReference>
<dbReference type="Pfam" id="PF00271">
    <property type="entry name" value="Helicase_C"/>
    <property type="match status" value="1"/>
</dbReference>
<dbReference type="InterPro" id="IPR014001">
    <property type="entry name" value="Helicase_ATP-bd"/>
</dbReference>
<keyword evidence="3" id="KW-0547">Nucleotide-binding</keyword>
<dbReference type="InterPro" id="IPR027417">
    <property type="entry name" value="P-loop_NTPase"/>
</dbReference>
<protein>
    <recommendedName>
        <fullName evidence="9">ATP-dependent RNA helicase spindle-E</fullName>
    </recommendedName>
</protein>
<sequence>MDTKTLLSFFDLRQKFERVQIEDGRKLEEPDDPDAWDAVLAPTAGTTAEAGATASGSTPDEPYYVQYQKRELEAHRRRMADERLHPGRSGGGSILHRMSGAHSVAGSHMTGIEAASSLGGASELPPNPARPLSEDLLSKYNFDNVGLEAGSKLPIWGAKEAIVNTIDNNQVTIVSGYTGCGKTTQIPQFILNHAAHNRKYVNIVVTQPRRIAAKTVAKRVCTERNWPLGKLVGYKIGLDKEFSSPDTRLLYCTTGMLKKMIISKKHLYDWTHIILDEVHEREQDMDFALLLCKKLLNTNSLGVKLILMSATLNSSKLEDYFTRELPGVSFMEKPGRYEIKANHSRHQVNEIYLDRLVKYYPAGFDEPDMQDGPRLHDANIHLCKVILEQLEKLDGSESQDKNTGHVGPHHKHAVLVFLPGEAEIMRVKRVLEGGSKAKELGWVVHVLHSKVPLDLIELAFQDPPRGYRKVILATNVAESSITIPDVKYIVDFCLTKILMTDVVTNYVSLKLEFADKNSCIQRMGRAGRVSSGRVYRLVRKSFFDECLEDSHRPEMQRAPLDKIILETKQLNFGSPKELLALALDPPDLNNITQTVMTLKVIGALLTTSEGKTVMDDGDLTPLGEMIVSLPVDVRLAKLIILGQLFNVLNETIVIAACVSQKSIFATPLEEKISAYSCKMRWAQRTFSDCFAALYAFTTWKKHKINPLHFAIFGAFYPNYFFQRHGITDQREIHKDLNGRSPTHSVYFTGFPIQQAKYGAIYADQVKALFQPCSIPPEKIHVEFNSSRIVVQFTPSLVDQASQETSNEKQFELRGLNNDLGLTGEIIPQVFVAMKLKPFGRHFRGKERESLAISIYDDAVAQRLDRAQRKRKVRREPASEDECINAMEIGQIPPPSVAVSTLNVSVVFSASPSCFFVQLRTPAASKDMQDIDDAIEFAIQNELLPPPRIIYNLKIGNVYVTDYVEPGVDEVLYYRVKVSYIDYGNTAVKSAQDLRLITRQVAKTYPNLVIRAQALECTLARLKANPVLSQGMWTKQAKDVMVQLEDIMDLEAEIYSVVGRPSGPVMSITLYGNDRQFCVNEILKQPQTDNKPALAVETSESFLSESNHENRERSHLFKIPPARLHSLWNQSPAMILHDPCGSL</sequence>
<dbReference type="CDD" id="cd18791">
    <property type="entry name" value="SF2_C_RHA"/>
    <property type="match status" value="1"/>
</dbReference>
<keyword evidence="4" id="KW-0067">ATP-binding</keyword>
<name>A0A553NNM2_TIGCA</name>
<dbReference type="Gene3D" id="3.40.50.300">
    <property type="entry name" value="P-loop containing nucleotide triphosphate hydrolases"/>
    <property type="match status" value="2"/>
</dbReference>
<evidence type="ECO:0000256" key="1">
    <source>
        <dbReference type="ARBA" id="ARBA00004496"/>
    </source>
</evidence>
<reference evidence="7 8" key="1">
    <citation type="journal article" date="2018" name="Nat. Ecol. Evol.">
        <title>Genomic signatures of mitonuclear coevolution across populations of Tigriopus californicus.</title>
        <authorList>
            <person name="Barreto F.S."/>
            <person name="Watson E.T."/>
            <person name="Lima T.G."/>
            <person name="Willett C.S."/>
            <person name="Edmands S."/>
            <person name="Li W."/>
            <person name="Burton R.S."/>
        </authorList>
    </citation>
    <scope>NUCLEOTIDE SEQUENCE [LARGE SCALE GENOMIC DNA]</scope>
    <source>
        <strain evidence="7 8">San Diego</strain>
    </source>
</reference>
<organism evidence="7 8">
    <name type="scientific">Tigriopus californicus</name>
    <name type="common">Marine copepod</name>
    <dbReference type="NCBI Taxonomy" id="6832"/>
    <lineage>
        <taxon>Eukaryota</taxon>
        <taxon>Metazoa</taxon>
        <taxon>Ecdysozoa</taxon>
        <taxon>Arthropoda</taxon>
        <taxon>Crustacea</taxon>
        <taxon>Multicrustacea</taxon>
        <taxon>Hexanauplia</taxon>
        <taxon>Copepoda</taxon>
        <taxon>Harpacticoida</taxon>
        <taxon>Harpacticidae</taxon>
        <taxon>Tigriopus</taxon>
    </lineage>
</organism>
<dbReference type="GO" id="GO:0005524">
    <property type="term" value="F:ATP binding"/>
    <property type="evidence" value="ECO:0007669"/>
    <property type="project" value="UniProtKB-KW"/>
</dbReference>
<comment type="subcellular location">
    <subcellularLocation>
        <location evidence="1">Cytoplasm</location>
    </subcellularLocation>
</comment>
<evidence type="ECO:0000256" key="4">
    <source>
        <dbReference type="ARBA" id="ARBA00022840"/>
    </source>
</evidence>
<evidence type="ECO:0000259" key="6">
    <source>
        <dbReference type="PROSITE" id="PS51194"/>
    </source>
</evidence>
<evidence type="ECO:0000313" key="7">
    <source>
        <dbReference type="EMBL" id="TRY66980.1"/>
    </source>
</evidence>
<dbReference type="InterPro" id="IPR007502">
    <property type="entry name" value="Helicase-assoc_dom"/>
</dbReference>
<dbReference type="GO" id="GO:0005737">
    <property type="term" value="C:cytoplasm"/>
    <property type="evidence" value="ECO:0007669"/>
    <property type="project" value="UniProtKB-SubCell"/>
</dbReference>
<evidence type="ECO:0008006" key="9">
    <source>
        <dbReference type="Google" id="ProtNLM"/>
    </source>
</evidence>
<evidence type="ECO:0000259" key="5">
    <source>
        <dbReference type="PROSITE" id="PS51192"/>
    </source>
</evidence>
<dbReference type="Proteomes" id="UP000318571">
    <property type="component" value="Chromosome 4"/>
</dbReference>
<dbReference type="InterPro" id="IPR011545">
    <property type="entry name" value="DEAD/DEAH_box_helicase_dom"/>
</dbReference>
<feature type="non-terminal residue" evidence="7">
    <location>
        <position position="1142"/>
    </location>
</feature>
<gene>
    <name evidence="7" type="ORF">TCAL_05974</name>
</gene>
<dbReference type="Pfam" id="PF21010">
    <property type="entry name" value="HA2_C"/>
    <property type="match status" value="1"/>
</dbReference>
<feature type="domain" description="Helicase ATP-binding" evidence="5">
    <location>
        <begin position="163"/>
        <end position="330"/>
    </location>
</feature>
<dbReference type="InterPro" id="IPR001650">
    <property type="entry name" value="Helicase_C-like"/>
</dbReference>
<keyword evidence="8" id="KW-1185">Reference proteome</keyword>
<evidence type="ECO:0000256" key="2">
    <source>
        <dbReference type="ARBA" id="ARBA00022490"/>
    </source>
</evidence>
<proteinExistence type="predicted"/>
<dbReference type="STRING" id="6832.A0A553NNM2"/>
<dbReference type="PROSITE" id="PS51194">
    <property type="entry name" value="HELICASE_CTER"/>
    <property type="match status" value="1"/>
</dbReference>